<dbReference type="Pfam" id="PF20167">
    <property type="entry name" value="Transposase_32"/>
    <property type="match status" value="1"/>
</dbReference>
<name>A0A6A1VNP6_9ROSI</name>
<evidence type="ECO:0000313" key="3">
    <source>
        <dbReference type="Proteomes" id="UP000516437"/>
    </source>
</evidence>
<feature type="domain" description="Putative plant transposon protein" evidence="1">
    <location>
        <begin position="1"/>
        <end position="162"/>
    </location>
</feature>
<organism evidence="2 3">
    <name type="scientific">Morella rubra</name>
    <name type="common">Chinese bayberry</name>
    <dbReference type="NCBI Taxonomy" id="262757"/>
    <lineage>
        <taxon>Eukaryota</taxon>
        <taxon>Viridiplantae</taxon>
        <taxon>Streptophyta</taxon>
        <taxon>Embryophyta</taxon>
        <taxon>Tracheophyta</taxon>
        <taxon>Spermatophyta</taxon>
        <taxon>Magnoliopsida</taxon>
        <taxon>eudicotyledons</taxon>
        <taxon>Gunneridae</taxon>
        <taxon>Pentapetalae</taxon>
        <taxon>rosids</taxon>
        <taxon>fabids</taxon>
        <taxon>Fagales</taxon>
        <taxon>Myricaceae</taxon>
        <taxon>Morella</taxon>
    </lineage>
</organism>
<gene>
    <name evidence="2" type="ORF">CJ030_MR5G006244</name>
</gene>
<proteinExistence type="predicted"/>
<dbReference type="InterPro" id="IPR046796">
    <property type="entry name" value="Transposase_32_dom"/>
</dbReference>
<protein>
    <recommendedName>
        <fullName evidence="1">Putative plant transposon protein domain-containing protein</fullName>
    </recommendedName>
</protein>
<evidence type="ECO:0000259" key="1">
    <source>
        <dbReference type="Pfam" id="PF20167"/>
    </source>
</evidence>
<reference evidence="2 3" key="1">
    <citation type="journal article" date="2019" name="Plant Biotechnol. J.">
        <title>The red bayberry genome and genetic basis of sex determination.</title>
        <authorList>
            <person name="Jia H.M."/>
            <person name="Jia H.J."/>
            <person name="Cai Q.L."/>
            <person name="Wang Y."/>
            <person name="Zhao H.B."/>
            <person name="Yang W.F."/>
            <person name="Wang G.Y."/>
            <person name="Li Y.H."/>
            <person name="Zhan D.L."/>
            <person name="Shen Y.T."/>
            <person name="Niu Q.F."/>
            <person name="Chang L."/>
            <person name="Qiu J."/>
            <person name="Zhao L."/>
            <person name="Xie H.B."/>
            <person name="Fu W.Y."/>
            <person name="Jin J."/>
            <person name="Li X.W."/>
            <person name="Jiao Y."/>
            <person name="Zhou C.C."/>
            <person name="Tu T."/>
            <person name="Chai C.Y."/>
            <person name="Gao J.L."/>
            <person name="Fan L.J."/>
            <person name="van de Weg E."/>
            <person name="Wang J.Y."/>
            <person name="Gao Z.S."/>
        </authorList>
    </citation>
    <scope>NUCLEOTIDE SEQUENCE [LARGE SCALE GENOMIC DNA]</scope>
    <source>
        <tissue evidence="2">Leaves</tissue>
    </source>
</reference>
<dbReference type="Proteomes" id="UP000516437">
    <property type="component" value="Chromosome 5"/>
</dbReference>
<dbReference type="EMBL" id="RXIC02000023">
    <property type="protein sequence ID" value="KAB1212550.1"/>
    <property type="molecule type" value="Genomic_DNA"/>
</dbReference>
<accession>A0A6A1VNP6</accession>
<dbReference type="AlphaFoldDB" id="A0A6A1VNP6"/>
<keyword evidence="3" id="KW-1185">Reference proteome</keyword>
<comment type="caution">
    <text evidence="2">The sequence shown here is derived from an EMBL/GenBank/DDBJ whole genome shotgun (WGS) entry which is preliminary data.</text>
</comment>
<sequence>MVKEFYTALHNVDTYKDELEVYIHGRLIRISPDRLSTYLCISRQVGANPAVEPAMALSPEEIYKLITGEDQYLVQSLVSQSTLPSFWRMFHLIVSHNIFPKQHQTECTAECAQVILMMARLKQFDLPLFIFQTKRTEAQSTSKEGLQYGNMLTQLIVDDGVDAKR</sequence>
<evidence type="ECO:0000313" key="2">
    <source>
        <dbReference type="EMBL" id="KAB1212550.1"/>
    </source>
</evidence>